<dbReference type="EMBL" id="BPMK01000022">
    <property type="protein sequence ID" value="GIZ53917.1"/>
    <property type="molecule type" value="Genomic_DNA"/>
</dbReference>
<evidence type="ECO:0000259" key="2">
    <source>
        <dbReference type="PROSITE" id="PS50994"/>
    </source>
</evidence>
<accession>A0ABQ4QAJ9</accession>
<sequence length="730" mass="82535">MLCRNEVFVDHSTGRRLRLLHIDVDSDEAVTFDMSAPDSALPVVESWNRLVEMEQNGRVTLDEGQTALANEKRASVAAQQRRDAAFKRIEPLVKKTELFHKETRFSLIRERAAEVGCSVITLLKDLRRYWFGGQTRAALLANFHRCGYKDASHRSTAGRKPSLSSYDIYQITQADEVRMHAVIKNVYLRANGLNKSTITDAYDRLLQAHYSYNDGNGKRHIKEKGERPTYRQFSSFLHKHYSFEAITRRRKGNAEFERDFSAKLGSALQDCLGVGHMYEIDATIIDVYAVSKHDRSRIIGKPTLYLIVDRRSRLIVGFYVGLEAPSWPAAMHAILSIAEDKAALCARYGVEYSPADWPAHGIFPGMFLADRGPEMTSKNSSNIVTGLGITVANLPPQRPDYKPNVECGFKLLHRSIADATPGYEPPANVMKRQGKKYDKDACLTLDELISIILKAIISYNKKPMPGYELPVADMLSGVLPVPAAIWAREAPARAGALTRYSVDFVRFSLLPDDKAVVTGEGIRFKGCYYKMPTAEQNEWFVRARKGTYSVSVSYDRRIADSIYIHDERDPQKYYVAKLKDKCADYLGLSFAEVEAYEAMKRKQQPVYEQMTRQLTSELHEHADEVAAQAKKLTLVATQGKSRSARKADTAEERQTERRLRRQVEAAIPDQMPTNYVQHADAIAPRIYDPEPCDATSVPADSVITPPRKDKPLTLPERLRLKRMEIENETA</sequence>
<evidence type="ECO:0000313" key="3">
    <source>
        <dbReference type="EMBL" id="GIZ53917.1"/>
    </source>
</evidence>
<feature type="compositionally biased region" description="Basic and acidic residues" evidence="1">
    <location>
        <begin position="645"/>
        <end position="659"/>
    </location>
</feature>
<proteinExistence type="predicted"/>
<dbReference type="Gene3D" id="3.30.420.10">
    <property type="entry name" value="Ribonuclease H-like superfamily/Ribonuclease H"/>
    <property type="match status" value="1"/>
</dbReference>
<dbReference type="Proteomes" id="UP000887222">
    <property type="component" value="Unassembled WGS sequence"/>
</dbReference>
<feature type="region of interest" description="Disordered" evidence="1">
    <location>
        <begin position="636"/>
        <end position="659"/>
    </location>
</feature>
<gene>
    <name evidence="3" type="ORF">NCCP691_39310</name>
</gene>
<dbReference type="SUPFAM" id="SSF53098">
    <property type="entry name" value="Ribonuclease H-like"/>
    <property type="match status" value="1"/>
</dbReference>
<feature type="region of interest" description="Disordered" evidence="1">
    <location>
        <begin position="689"/>
        <end position="712"/>
    </location>
</feature>
<dbReference type="InterPro" id="IPR001584">
    <property type="entry name" value="Integrase_cat-core"/>
</dbReference>
<organism evidence="3 4">
    <name type="scientific">Noviherbaspirillum aridicola</name>
    <dbReference type="NCBI Taxonomy" id="2849687"/>
    <lineage>
        <taxon>Bacteria</taxon>
        <taxon>Pseudomonadati</taxon>
        <taxon>Pseudomonadota</taxon>
        <taxon>Betaproteobacteria</taxon>
        <taxon>Burkholderiales</taxon>
        <taxon>Oxalobacteraceae</taxon>
        <taxon>Noviherbaspirillum</taxon>
    </lineage>
</organism>
<name>A0ABQ4QAJ9_9BURK</name>
<protein>
    <recommendedName>
        <fullName evidence="2">Integrase catalytic domain-containing protein</fullName>
    </recommendedName>
</protein>
<evidence type="ECO:0000313" key="4">
    <source>
        <dbReference type="Proteomes" id="UP000887222"/>
    </source>
</evidence>
<keyword evidence="4" id="KW-1185">Reference proteome</keyword>
<dbReference type="InterPro" id="IPR036397">
    <property type="entry name" value="RNaseH_sf"/>
</dbReference>
<comment type="caution">
    <text evidence="3">The sequence shown here is derived from an EMBL/GenBank/DDBJ whole genome shotgun (WGS) entry which is preliminary data.</text>
</comment>
<dbReference type="InterPro" id="IPR012337">
    <property type="entry name" value="RNaseH-like_sf"/>
</dbReference>
<dbReference type="PROSITE" id="PS50994">
    <property type="entry name" value="INTEGRASE"/>
    <property type="match status" value="1"/>
</dbReference>
<reference evidence="3 4" key="1">
    <citation type="journal article" date="2022" name="Int. J. Syst. Evol. Microbiol.">
        <title>Noviherbaspirillum aridicola sp. nov., isolated from an arid soil in Pakistan.</title>
        <authorList>
            <person name="Khan I.U."/>
            <person name="Saqib M."/>
            <person name="Amin A."/>
            <person name="Hussain F."/>
            <person name="Li L."/>
            <person name="Liu Y.H."/>
            <person name="Fang B.Z."/>
            <person name="Ahmed I."/>
            <person name="Li W.J."/>
        </authorList>
    </citation>
    <scope>NUCLEOTIDE SEQUENCE [LARGE SCALE GENOMIC DNA]</scope>
    <source>
        <strain evidence="3 4">NCCP-691</strain>
    </source>
</reference>
<feature type="domain" description="Integrase catalytic" evidence="2">
    <location>
        <begin position="266"/>
        <end position="490"/>
    </location>
</feature>
<evidence type="ECO:0000256" key="1">
    <source>
        <dbReference type="SAM" id="MobiDB-lite"/>
    </source>
</evidence>